<evidence type="ECO:0000256" key="5">
    <source>
        <dbReference type="ARBA" id="ARBA00023163"/>
    </source>
</evidence>
<name>A0A8H3SG95_9EURO</name>
<dbReference type="PROSITE" id="PS00463">
    <property type="entry name" value="ZN2_CY6_FUNGAL_1"/>
    <property type="match status" value="1"/>
</dbReference>
<evidence type="ECO:0000313" key="10">
    <source>
        <dbReference type="Proteomes" id="UP000465221"/>
    </source>
</evidence>
<feature type="domain" description="Zn(2)-C6 fungal-type" evidence="8">
    <location>
        <begin position="12"/>
        <end position="42"/>
    </location>
</feature>
<dbReference type="PROSITE" id="PS50048">
    <property type="entry name" value="ZN2_CY6_FUNGAL_2"/>
    <property type="match status" value="1"/>
</dbReference>
<evidence type="ECO:0000256" key="4">
    <source>
        <dbReference type="ARBA" id="ARBA00023125"/>
    </source>
</evidence>
<feature type="region of interest" description="Disordered" evidence="7">
    <location>
        <begin position="69"/>
        <end position="102"/>
    </location>
</feature>
<dbReference type="InterPro" id="IPR036864">
    <property type="entry name" value="Zn2-C6_fun-type_DNA-bd_sf"/>
</dbReference>
<dbReference type="GO" id="GO:0005634">
    <property type="term" value="C:nucleus"/>
    <property type="evidence" value="ECO:0007669"/>
    <property type="project" value="UniProtKB-SubCell"/>
</dbReference>
<feature type="compositionally biased region" description="Polar residues" evidence="7">
    <location>
        <begin position="83"/>
        <end position="102"/>
    </location>
</feature>
<dbReference type="Gene3D" id="4.10.240.10">
    <property type="entry name" value="Zn(2)-C6 fungal-type DNA-binding domain"/>
    <property type="match status" value="1"/>
</dbReference>
<evidence type="ECO:0000256" key="2">
    <source>
        <dbReference type="ARBA" id="ARBA00022723"/>
    </source>
</evidence>
<accession>A0A8H3SG95</accession>
<gene>
    <name evidence="9" type="ORF">IFM46972_11216</name>
</gene>
<dbReference type="SMART" id="SM00066">
    <property type="entry name" value="GAL4"/>
    <property type="match status" value="1"/>
</dbReference>
<dbReference type="InterPro" id="IPR050815">
    <property type="entry name" value="TF_fung"/>
</dbReference>
<dbReference type="GO" id="GO:0008270">
    <property type="term" value="F:zinc ion binding"/>
    <property type="evidence" value="ECO:0007669"/>
    <property type="project" value="InterPro"/>
</dbReference>
<organism evidence="9 10">
    <name type="scientific">Aspergillus udagawae</name>
    <dbReference type="NCBI Taxonomy" id="91492"/>
    <lineage>
        <taxon>Eukaryota</taxon>
        <taxon>Fungi</taxon>
        <taxon>Dikarya</taxon>
        <taxon>Ascomycota</taxon>
        <taxon>Pezizomycotina</taxon>
        <taxon>Eurotiomycetes</taxon>
        <taxon>Eurotiomycetidae</taxon>
        <taxon>Eurotiales</taxon>
        <taxon>Aspergillaceae</taxon>
        <taxon>Aspergillus</taxon>
        <taxon>Aspergillus subgen. Fumigati</taxon>
    </lineage>
</organism>
<proteinExistence type="predicted"/>
<sequence length="367" mass="40886">MLDQQRQQPGNACEECRRRRIRCDRTRPQCTVCATAGVECIVRDSYPPRGPKKGYLRTLQKKIEELESQLEKQGTSPAPICQTVDNDSSTDNNENHTTTPKTTDILQWPATPVEFLFPTVKPWGCFNGSYTSSPLQLPPVDSVPELVQIPMDSGLLISPMMHNDLINPGVKGPHNNLSPFVECVIGATICGRVLQHRQNAPTRPCEGFCSRHRTLNALLAQRIRMLRIYASLEYPDPIIAFVALAAQIDVLMLYDLIESKPLGTSMEGTQLVQALHAEHQQQALDAVTDISLLVAVLGQHFQMHPLTPILLLLGARFSQSHPELNDAYVKLMPSILTMLQDSMGLNKLSQNFLRLLKAQVDTWCGCT</sequence>
<dbReference type="Proteomes" id="UP000465221">
    <property type="component" value="Unassembled WGS sequence"/>
</dbReference>
<dbReference type="Pfam" id="PF00172">
    <property type="entry name" value="Zn_clus"/>
    <property type="match status" value="1"/>
</dbReference>
<evidence type="ECO:0000256" key="7">
    <source>
        <dbReference type="SAM" id="MobiDB-lite"/>
    </source>
</evidence>
<evidence type="ECO:0000313" key="9">
    <source>
        <dbReference type="EMBL" id="GFF58834.1"/>
    </source>
</evidence>
<comment type="subcellular location">
    <subcellularLocation>
        <location evidence="1">Nucleus</location>
    </subcellularLocation>
</comment>
<dbReference type="GO" id="GO:0000981">
    <property type="term" value="F:DNA-binding transcription factor activity, RNA polymerase II-specific"/>
    <property type="evidence" value="ECO:0007669"/>
    <property type="project" value="InterPro"/>
</dbReference>
<keyword evidence="4" id="KW-0238">DNA-binding</keyword>
<comment type="caution">
    <text evidence="9">The sequence shown here is derived from an EMBL/GenBank/DDBJ whole genome shotgun (WGS) entry which is preliminary data.</text>
</comment>
<keyword evidence="2" id="KW-0479">Metal-binding</keyword>
<dbReference type="PANTHER" id="PTHR47338:SF3">
    <property type="entry name" value="C6 FINGER DOMAIN TRANSCRIPTION FACTOR DBAA-RELATED"/>
    <property type="match status" value="1"/>
</dbReference>
<dbReference type="AlphaFoldDB" id="A0A8H3SG95"/>
<dbReference type="InterPro" id="IPR001138">
    <property type="entry name" value="Zn2Cys6_DnaBD"/>
</dbReference>
<keyword evidence="6" id="KW-0539">Nucleus</keyword>
<reference evidence="9 10" key="1">
    <citation type="submission" date="2020-01" db="EMBL/GenBank/DDBJ databases">
        <title>Draft genome sequence of Aspergillus udagawae IFM 46972.</title>
        <authorList>
            <person name="Takahashi H."/>
            <person name="Yaguchi T."/>
        </authorList>
    </citation>
    <scope>NUCLEOTIDE SEQUENCE [LARGE SCALE GENOMIC DNA]</scope>
    <source>
        <strain evidence="9 10">IFM 46972</strain>
    </source>
</reference>
<dbReference type="GO" id="GO:0003677">
    <property type="term" value="F:DNA binding"/>
    <property type="evidence" value="ECO:0007669"/>
    <property type="project" value="UniProtKB-KW"/>
</dbReference>
<dbReference type="PANTHER" id="PTHR47338">
    <property type="entry name" value="ZN(II)2CYS6 TRANSCRIPTION FACTOR (EUROFUNG)-RELATED"/>
    <property type="match status" value="1"/>
</dbReference>
<evidence type="ECO:0000256" key="6">
    <source>
        <dbReference type="ARBA" id="ARBA00023242"/>
    </source>
</evidence>
<keyword evidence="3" id="KW-0805">Transcription regulation</keyword>
<evidence type="ECO:0000259" key="8">
    <source>
        <dbReference type="PROSITE" id="PS50048"/>
    </source>
</evidence>
<protein>
    <submittedName>
        <fullName evidence="9">Regulatory protein CAT8</fullName>
    </submittedName>
</protein>
<evidence type="ECO:0000256" key="3">
    <source>
        <dbReference type="ARBA" id="ARBA00023015"/>
    </source>
</evidence>
<dbReference type="SUPFAM" id="SSF57701">
    <property type="entry name" value="Zn2/Cys6 DNA-binding domain"/>
    <property type="match status" value="1"/>
</dbReference>
<keyword evidence="5" id="KW-0804">Transcription</keyword>
<evidence type="ECO:0000256" key="1">
    <source>
        <dbReference type="ARBA" id="ARBA00004123"/>
    </source>
</evidence>
<dbReference type="EMBL" id="BLKC01000189">
    <property type="protein sequence ID" value="GFF58834.1"/>
    <property type="molecule type" value="Genomic_DNA"/>
</dbReference>